<sequence>MKNYNKIISWLEHNKTFNLKEFREFYHTLEEDVPDSTIRWIVYKLKSNNIIHSVGRGKYIMNNKKDNKPFISDEVKNIYNFLNNKFMYSDIYIWDSKFLNDFMEHQPFSKLIIIEVDKDIKEFVFDELKQNYNSVFLDPDKEDIEKYIIGKKKCIIVKNIISRSPIINYEGIKTPKLEKILVDLLVDKNLFYFYQGKEMTNIFNNISKQYNINQNTLNNYLKRRSSKNLFSEIKG</sequence>
<dbReference type="Proteomes" id="UP000297288">
    <property type="component" value="Unassembled WGS sequence"/>
</dbReference>
<accession>A0A1G6MMW2</accession>
<dbReference type="AlphaFoldDB" id="A0A1G6MMW2"/>
<gene>
    <name evidence="2" type="ORF">E4650_09860</name>
    <name evidence="1" type="ORF">SAMN04488588_1317</name>
</gene>
<dbReference type="RefSeq" id="WP_091403863.1">
    <property type="nucleotide sequence ID" value="NZ_FMYV01000005.1"/>
</dbReference>
<dbReference type="EMBL" id="SRME01000009">
    <property type="protein sequence ID" value="TGG86731.1"/>
    <property type="molecule type" value="Genomic_DNA"/>
</dbReference>
<evidence type="ECO:0000313" key="1">
    <source>
        <dbReference type="EMBL" id="SDC56918.1"/>
    </source>
</evidence>
<evidence type="ECO:0000313" key="3">
    <source>
        <dbReference type="Proteomes" id="UP000199322"/>
    </source>
</evidence>
<organism evidence="1 3">
    <name type="scientific">Geotoga petraea</name>
    <dbReference type="NCBI Taxonomy" id="28234"/>
    <lineage>
        <taxon>Bacteria</taxon>
        <taxon>Thermotogati</taxon>
        <taxon>Thermotogota</taxon>
        <taxon>Thermotogae</taxon>
        <taxon>Petrotogales</taxon>
        <taxon>Petrotogaceae</taxon>
        <taxon>Geotoga</taxon>
    </lineage>
</organism>
<evidence type="ECO:0000313" key="4">
    <source>
        <dbReference type="Proteomes" id="UP000297288"/>
    </source>
</evidence>
<protein>
    <submittedName>
        <fullName evidence="1">Uncharacterized protein</fullName>
    </submittedName>
</protein>
<dbReference type="EMBL" id="FMYV01000005">
    <property type="protein sequence ID" value="SDC56918.1"/>
    <property type="molecule type" value="Genomic_DNA"/>
</dbReference>
<reference evidence="1 3" key="1">
    <citation type="submission" date="2016-10" db="EMBL/GenBank/DDBJ databases">
        <authorList>
            <person name="de Groot N.N."/>
        </authorList>
    </citation>
    <scope>NUCLEOTIDE SEQUENCE [LARGE SCALE GENOMIC DNA]</scope>
    <source>
        <strain evidence="1 3">WG14</strain>
    </source>
</reference>
<name>A0A1G6MMW2_9BACT</name>
<keyword evidence="3" id="KW-1185">Reference proteome</keyword>
<dbReference type="OrthoDB" id="9815589at2"/>
<reference evidence="2 4" key="2">
    <citation type="submission" date="2019-04" db="EMBL/GenBank/DDBJ databases">
        <title>Draft genome sequence data and analysis of a Fermenting Bacterium, Geotoga petraea strain HO-Geo1, isolated from heavy-oil petroleum reservoir in Russia.</title>
        <authorList>
            <person name="Grouzdev D.S."/>
            <person name="Semenova E.M."/>
            <person name="Sokolova D.S."/>
            <person name="Tourova T.P."/>
            <person name="Poltaraus A.B."/>
            <person name="Nazina T.N."/>
        </authorList>
    </citation>
    <scope>NUCLEOTIDE SEQUENCE [LARGE SCALE GENOMIC DNA]</scope>
    <source>
        <strain evidence="2 4">HO-Geo1</strain>
    </source>
</reference>
<proteinExistence type="predicted"/>
<dbReference type="Pfam" id="PF20217">
    <property type="entry name" value="DUF6577"/>
    <property type="match status" value="1"/>
</dbReference>
<evidence type="ECO:0000313" key="2">
    <source>
        <dbReference type="EMBL" id="TGG86731.1"/>
    </source>
</evidence>
<dbReference type="InterPro" id="IPR046484">
    <property type="entry name" value="DUF6577"/>
</dbReference>
<dbReference type="Proteomes" id="UP000199322">
    <property type="component" value="Unassembled WGS sequence"/>
</dbReference>
<dbReference type="STRING" id="28234.SAMN04488588_1317"/>